<organism evidence="2 3">
    <name type="scientific">Pleurodeles waltl</name>
    <name type="common">Iberian ribbed newt</name>
    <dbReference type="NCBI Taxonomy" id="8319"/>
    <lineage>
        <taxon>Eukaryota</taxon>
        <taxon>Metazoa</taxon>
        <taxon>Chordata</taxon>
        <taxon>Craniata</taxon>
        <taxon>Vertebrata</taxon>
        <taxon>Euteleostomi</taxon>
        <taxon>Amphibia</taxon>
        <taxon>Batrachia</taxon>
        <taxon>Caudata</taxon>
        <taxon>Salamandroidea</taxon>
        <taxon>Salamandridae</taxon>
        <taxon>Pleurodelinae</taxon>
        <taxon>Pleurodeles</taxon>
    </lineage>
</organism>
<evidence type="ECO:0000313" key="3">
    <source>
        <dbReference type="Proteomes" id="UP001066276"/>
    </source>
</evidence>
<evidence type="ECO:0000313" key="2">
    <source>
        <dbReference type="EMBL" id="KAJ1199931.1"/>
    </source>
</evidence>
<feature type="region of interest" description="Disordered" evidence="1">
    <location>
        <begin position="1"/>
        <end position="57"/>
    </location>
</feature>
<gene>
    <name evidence="2" type="ORF">NDU88_003763</name>
</gene>
<sequence>MKEKLPRLFPKLTRWAPNPERVGEMRNSSPSPPYHSSRSGRRPGGRQTNVNPLGRNFCRFPEQRPRGGLLEIQFTQIQRHIRPTGVHSSSLADRHVPL</sequence>
<evidence type="ECO:0000256" key="1">
    <source>
        <dbReference type="SAM" id="MobiDB-lite"/>
    </source>
</evidence>
<reference evidence="2" key="1">
    <citation type="journal article" date="2022" name="bioRxiv">
        <title>Sequencing and chromosome-scale assembly of the giantPleurodeles waltlgenome.</title>
        <authorList>
            <person name="Brown T."/>
            <person name="Elewa A."/>
            <person name="Iarovenko S."/>
            <person name="Subramanian E."/>
            <person name="Araus A.J."/>
            <person name="Petzold A."/>
            <person name="Susuki M."/>
            <person name="Suzuki K.-i.T."/>
            <person name="Hayashi T."/>
            <person name="Toyoda A."/>
            <person name="Oliveira C."/>
            <person name="Osipova E."/>
            <person name="Leigh N.D."/>
            <person name="Simon A."/>
            <person name="Yun M.H."/>
        </authorList>
    </citation>
    <scope>NUCLEOTIDE SEQUENCE</scope>
    <source>
        <strain evidence="2">20211129_DDA</strain>
        <tissue evidence="2">Liver</tissue>
    </source>
</reference>
<accession>A0AAV7VHQ8</accession>
<protein>
    <submittedName>
        <fullName evidence="2">Uncharacterized protein</fullName>
    </submittedName>
</protein>
<keyword evidence="3" id="KW-1185">Reference proteome</keyword>
<dbReference type="Proteomes" id="UP001066276">
    <property type="component" value="Chromosome 2_1"/>
</dbReference>
<dbReference type="EMBL" id="JANPWB010000003">
    <property type="protein sequence ID" value="KAJ1199931.1"/>
    <property type="molecule type" value="Genomic_DNA"/>
</dbReference>
<dbReference type="AlphaFoldDB" id="A0AAV7VHQ8"/>
<name>A0AAV7VHQ8_PLEWA</name>
<proteinExistence type="predicted"/>
<comment type="caution">
    <text evidence="2">The sequence shown here is derived from an EMBL/GenBank/DDBJ whole genome shotgun (WGS) entry which is preliminary data.</text>
</comment>